<dbReference type="InterPro" id="IPR009936">
    <property type="entry name" value="DUF1468"/>
</dbReference>
<name>A0A0K1JNG7_9MICO</name>
<feature type="domain" description="DUF1468" evidence="2">
    <location>
        <begin position="24"/>
        <end position="166"/>
    </location>
</feature>
<reference evidence="3 4" key="1">
    <citation type="submission" date="2015-03" db="EMBL/GenBank/DDBJ databases">
        <title>Luteipulveratus halotolerans sp. nov., a novel actinobacterium (Dermacoccaceae) from Sarawak, Malaysia.</title>
        <authorList>
            <person name="Juboi H."/>
            <person name="Basik A."/>
            <person name="Shamsul S.S."/>
            <person name="Arnold P."/>
            <person name="Schmitt E.K."/>
            <person name="Sanglier J.-J."/>
            <person name="Yeo T."/>
        </authorList>
    </citation>
    <scope>NUCLEOTIDE SEQUENCE [LARGE SCALE GENOMIC DNA]</scope>
    <source>
        <strain evidence="3 4">MN07-A0370</strain>
    </source>
</reference>
<dbReference type="RefSeq" id="WP_052595583.1">
    <property type="nucleotide sequence ID" value="NZ_CP011112.1"/>
</dbReference>
<dbReference type="Pfam" id="PF07331">
    <property type="entry name" value="TctB"/>
    <property type="match status" value="1"/>
</dbReference>
<keyword evidence="1" id="KW-0472">Membrane</keyword>
<gene>
    <name evidence="3" type="ORF">VV02_23545</name>
</gene>
<keyword evidence="1" id="KW-0812">Transmembrane</keyword>
<evidence type="ECO:0000256" key="1">
    <source>
        <dbReference type="SAM" id="Phobius"/>
    </source>
</evidence>
<feature type="transmembrane region" description="Helical" evidence="1">
    <location>
        <begin position="20"/>
        <end position="38"/>
    </location>
</feature>
<dbReference type="OrthoDB" id="5119225at2"/>
<protein>
    <submittedName>
        <fullName evidence="3">Membrane protein</fullName>
    </submittedName>
</protein>
<dbReference type="PATRIC" id="fig|571913.6.peg.4768"/>
<feature type="transmembrane region" description="Helical" evidence="1">
    <location>
        <begin position="100"/>
        <end position="127"/>
    </location>
</feature>
<evidence type="ECO:0000313" key="3">
    <source>
        <dbReference type="EMBL" id="AKU18135.1"/>
    </source>
</evidence>
<organism evidence="3 4">
    <name type="scientific">Luteipulveratus mongoliensis</name>
    <dbReference type="NCBI Taxonomy" id="571913"/>
    <lineage>
        <taxon>Bacteria</taxon>
        <taxon>Bacillati</taxon>
        <taxon>Actinomycetota</taxon>
        <taxon>Actinomycetes</taxon>
        <taxon>Micrococcales</taxon>
        <taxon>Dermacoccaceae</taxon>
        <taxon>Luteipulveratus</taxon>
    </lineage>
</organism>
<dbReference type="Proteomes" id="UP000066480">
    <property type="component" value="Chromosome"/>
</dbReference>
<dbReference type="EMBL" id="CP011112">
    <property type="protein sequence ID" value="AKU18135.1"/>
    <property type="molecule type" value="Genomic_DNA"/>
</dbReference>
<keyword evidence="4" id="KW-1185">Reference proteome</keyword>
<dbReference type="KEGG" id="lmoi:VV02_23545"/>
<feature type="transmembrane region" description="Helical" evidence="1">
    <location>
        <begin position="139"/>
        <end position="158"/>
    </location>
</feature>
<evidence type="ECO:0000313" key="4">
    <source>
        <dbReference type="Proteomes" id="UP000066480"/>
    </source>
</evidence>
<proteinExistence type="predicted"/>
<sequence length="174" mass="18394">MSTPTDIQDTAPERERDLSQLILVGILAGLGILVAVNASRLRNDFAKLDPVGPRAFPYAVAIGLLILSVLLAIAVLRGSLPESEEGEDIDLTQRPDWLTVGKLVAVFLFLIATVNVLGWAISGALFFAGCSLTLGSRTWLRDLAIGTVLSVGSFYAFYSGLGVPLPAGILDGIL</sequence>
<keyword evidence="1" id="KW-1133">Transmembrane helix</keyword>
<dbReference type="STRING" id="571913.VV02_23545"/>
<evidence type="ECO:0000259" key="2">
    <source>
        <dbReference type="Pfam" id="PF07331"/>
    </source>
</evidence>
<dbReference type="AlphaFoldDB" id="A0A0K1JNG7"/>
<accession>A0A0K1JNG7</accession>
<feature type="transmembrane region" description="Helical" evidence="1">
    <location>
        <begin position="58"/>
        <end position="80"/>
    </location>
</feature>